<dbReference type="EMBL" id="JANRMS010005823">
    <property type="protein sequence ID" value="KAJ3500716.1"/>
    <property type="molecule type" value="Genomic_DNA"/>
</dbReference>
<name>A0ACC1R9R2_9HYPO</name>
<evidence type="ECO:0000313" key="1">
    <source>
        <dbReference type="EMBL" id="KAJ3500716.1"/>
    </source>
</evidence>
<protein>
    <submittedName>
        <fullName evidence="1">Uncharacterized protein</fullName>
    </submittedName>
</protein>
<dbReference type="Proteomes" id="UP001148629">
    <property type="component" value="Unassembled WGS sequence"/>
</dbReference>
<organism evidence="1 2">
    <name type="scientific">Fusarium decemcellulare</name>
    <dbReference type="NCBI Taxonomy" id="57161"/>
    <lineage>
        <taxon>Eukaryota</taxon>
        <taxon>Fungi</taxon>
        <taxon>Dikarya</taxon>
        <taxon>Ascomycota</taxon>
        <taxon>Pezizomycotina</taxon>
        <taxon>Sordariomycetes</taxon>
        <taxon>Hypocreomycetidae</taxon>
        <taxon>Hypocreales</taxon>
        <taxon>Nectriaceae</taxon>
        <taxon>Fusarium</taxon>
        <taxon>Fusarium decemcellulare species complex</taxon>
    </lineage>
</organism>
<proteinExistence type="predicted"/>
<reference evidence="1" key="1">
    <citation type="submission" date="2022-08" db="EMBL/GenBank/DDBJ databases">
        <title>Genome Sequence of Fusarium decemcellulare.</title>
        <authorList>
            <person name="Buettner E."/>
        </authorList>
    </citation>
    <scope>NUCLEOTIDE SEQUENCE</scope>
    <source>
        <strain evidence="1">Babe19</strain>
    </source>
</reference>
<evidence type="ECO:0000313" key="2">
    <source>
        <dbReference type="Proteomes" id="UP001148629"/>
    </source>
</evidence>
<gene>
    <name evidence="1" type="ORF">NM208_g17085</name>
</gene>
<sequence length="191" mass="21376">MDEATDARQSQKHAPATQQSGTAATTQWSEWVLESSKLYYYRARYISHDEASKVTPNGRNSLVPHDGDTFIHYEFKGVNDTAKKRVSSLPTPELSTCTTPTTADNTTSSKKRRASRSRDHDYVSGRSTGGGMMMSGALVEEEPVKTLVISKSKSSKRHSMPPRKKDRKKLEVDKRKQISTNAKVNKWLDAL</sequence>
<comment type="caution">
    <text evidence="1">The sequence shown here is derived from an EMBL/GenBank/DDBJ whole genome shotgun (WGS) entry which is preliminary data.</text>
</comment>
<keyword evidence="2" id="KW-1185">Reference proteome</keyword>
<accession>A0ACC1R9R2</accession>